<dbReference type="VEuPathDB" id="FungiDB:FUN_024046"/>
<dbReference type="VEuPathDB" id="FungiDB:RhiirA1_476077"/>
<reference evidence="1 2" key="2">
    <citation type="submission" date="2017-10" db="EMBL/GenBank/DDBJ databases">
        <title>Extensive intraspecific genome diversity in a model arbuscular mycorrhizal fungus.</title>
        <authorList>
            <person name="Chen E.C.H."/>
            <person name="Morin E."/>
            <person name="Baudet D."/>
            <person name="Noel J."/>
            <person name="Ndikumana S."/>
            <person name="Charron P."/>
            <person name="St-Onge C."/>
            <person name="Giorgi J."/>
            <person name="Grigoriev I.V."/>
            <person name="Roux C."/>
            <person name="Martin F.M."/>
            <person name="Corradi N."/>
        </authorList>
    </citation>
    <scope>NUCLEOTIDE SEQUENCE [LARGE SCALE GENOMIC DNA]</scope>
    <source>
        <strain evidence="1 2">C2</strain>
    </source>
</reference>
<evidence type="ECO:0000313" key="1">
    <source>
        <dbReference type="EMBL" id="PKK77944.1"/>
    </source>
</evidence>
<dbReference type="VEuPathDB" id="FungiDB:RhiirFUN_002218"/>
<organism evidence="1 2">
    <name type="scientific">Rhizophagus irregularis</name>
    <dbReference type="NCBI Taxonomy" id="588596"/>
    <lineage>
        <taxon>Eukaryota</taxon>
        <taxon>Fungi</taxon>
        <taxon>Fungi incertae sedis</taxon>
        <taxon>Mucoromycota</taxon>
        <taxon>Glomeromycotina</taxon>
        <taxon>Glomeromycetes</taxon>
        <taxon>Glomerales</taxon>
        <taxon>Glomeraceae</taxon>
        <taxon>Rhizophagus</taxon>
    </lineage>
</organism>
<accession>A0A2N1NVQ1</accession>
<dbReference type="Proteomes" id="UP000233469">
    <property type="component" value="Unassembled WGS sequence"/>
</dbReference>
<name>A0A2N1NVQ1_9GLOM</name>
<comment type="caution">
    <text evidence="1">The sequence shown here is derived from an EMBL/GenBank/DDBJ whole genome shotgun (WGS) entry which is preliminary data.</text>
</comment>
<protein>
    <submittedName>
        <fullName evidence="1">Uncharacterized protein</fullName>
    </submittedName>
</protein>
<dbReference type="EMBL" id="LLXL01000104">
    <property type="protein sequence ID" value="PKK77944.1"/>
    <property type="molecule type" value="Genomic_DNA"/>
</dbReference>
<evidence type="ECO:0000313" key="2">
    <source>
        <dbReference type="Proteomes" id="UP000233469"/>
    </source>
</evidence>
<proteinExistence type="predicted"/>
<dbReference type="AlphaFoldDB" id="A0A2N1NVQ1"/>
<gene>
    <name evidence="1" type="ORF">RhiirC2_706216</name>
</gene>
<sequence>MDGEAGAGKYAVTYSNLRVNKQFKTLKEQEKYKKRFKNSLKSNKNKWQFTNNGIESKVLISKYRLKRRTDILKKHYISEKEMEFLVDQVTSEKGYNMLKDDIFINHSFNEKHFFELRKKKEASFERKDSKVVEQLSSAGQAIKEMEISGQDNVAPWQEILRRQNPIKKAEFHQELNSIGDKCLLMTYCNGVRRGRRARGVTHDYMVNQCAIRAHKIEQNI</sequence>
<reference evidence="1 2" key="1">
    <citation type="submission" date="2016-04" db="EMBL/GenBank/DDBJ databases">
        <title>Genome analyses suggest a sexual origin of heterokaryosis in a supposedly ancient asexual fungus.</title>
        <authorList>
            <person name="Ropars J."/>
            <person name="Sedzielewska K."/>
            <person name="Noel J."/>
            <person name="Charron P."/>
            <person name="Farinelli L."/>
            <person name="Marton T."/>
            <person name="Kruger M."/>
            <person name="Pelin A."/>
            <person name="Brachmann A."/>
            <person name="Corradi N."/>
        </authorList>
    </citation>
    <scope>NUCLEOTIDE SEQUENCE [LARGE SCALE GENOMIC DNA]</scope>
    <source>
        <strain evidence="1 2">C2</strain>
    </source>
</reference>